<keyword evidence="5" id="KW-1185">Reference proteome</keyword>
<dbReference type="PROSITE" id="PS50851">
    <property type="entry name" value="CHEW"/>
    <property type="match status" value="1"/>
</dbReference>
<dbReference type="EMBL" id="BSDD01000005">
    <property type="protein sequence ID" value="GLH70957.1"/>
    <property type="molecule type" value="Genomic_DNA"/>
</dbReference>
<feature type="coiled-coil region" evidence="1">
    <location>
        <begin position="255"/>
        <end position="282"/>
    </location>
</feature>
<organism evidence="4 5">
    <name type="scientific">Geothrix rubra</name>
    <dbReference type="NCBI Taxonomy" id="2927977"/>
    <lineage>
        <taxon>Bacteria</taxon>
        <taxon>Pseudomonadati</taxon>
        <taxon>Acidobacteriota</taxon>
        <taxon>Holophagae</taxon>
        <taxon>Holophagales</taxon>
        <taxon>Holophagaceae</taxon>
        <taxon>Geothrix</taxon>
    </lineage>
</organism>
<gene>
    <name evidence="4" type="ORF">GETHPA_24900</name>
</gene>
<dbReference type="RefSeq" id="WP_285726726.1">
    <property type="nucleotide sequence ID" value="NZ_BSDD01000005.1"/>
</dbReference>
<dbReference type="Gene3D" id="2.40.50.180">
    <property type="entry name" value="CheA-289, Domain 4"/>
    <property type="match status" value="1"/>
</dbReference>
<evidence type="ECO:0000256" key="2">
    <source>
        <dbReference type="SAM" id="MobiDB-lite"/>
    </source>
</evidence>
<reference evidence="4 5" key="1">
    <citation type="journal article" date="2023" name="Antonie Van Leeuwenhoek">
        <title>Mesoterricola silvestris gen. nov., sp. nov., Mesoterricola sediminis sp. nov., Geothrix oryzae sp. nov., Geothrix edaphica sp. nov., Geothrix rubra sp. nov., and Geothrix limicola sp. nov., six novel members of Acidobacteriota isolated from soils.</title>
        <authorList>
            <person name="Itoh H."/>
            <person name="Sugisawa Y."/>
            <person name="Mise K."/>
            <person name="Xu Z."/>
            <person name="Kuniyasu M."/>
            <person name="Ushijima N."/>
            <person name="Kawano K."/>
            <person name="Kobayashi E."/>
            <person name="Shiratori Y."/>
            <person name="Masuda Y."/>
            <person name="Senoo K."/>
        </authorList>
    </citation>
    <scope>NUCLEOTIDE SEQUENCE [LARGE SCALE GENOMIC DNA]</scope>
    <source>
        <strain evidence="4 5">Red803</strain>
    </source>
</reference>
<dbReference type="SUPFAM" id="SSF50341">
    <property type="entry name" value="CheW-like"/>
    <property type="match status" value="1"/>
</dbReference>
<feature type="domain" description="CheW-like" evidence="3">
    <location>
        <begin position="29"/>
        <end position="169"/>
    </location>
</feature>
<proteinExistence type="predicted"/>
<evidence type="ECO:0000313" key="4">
    <source>
        <dbReference type="EMBL" id="GLH70957.1"/>
    </source>
</evidence>
<name>A0ABQ5Q832_9BACT</name>
<protein>
    <recommendedName>
        <fullName evidence="3">CheW-like domain-containing protein</fullName>
    </recommendedName>
</protein>
<comment type="caution">
    <text evidence="4">The sequence shown here is derived from an EMBL/GenBank/DDBJ whole genome shotgun (WGS) entry which is preliminary data.</text>
</comment>
<dbReference type="PANTHER" id="PTHR22617">
    <property type="entry name" value="CHEMOTAXIS SENSOR HISTIDINE KINASE-RELATED"/>
    <property type="match status" value="1"/>
</dbReference>
<evidence type="ECO:0000259" key="3">
    <source>
        <dbReference type="PROSITE" id="PS50851"/>
    </source>
</evidence>
<dbReference type="SMART" id="SM00260">
    <property type="entry name" value="CheW"/>
    <property type="match status" value="1"/>
</dbReference>
<sequence>MSLAPAQATSRTQPQRQGGAARAGEAAALQRFMTFHLDGRTYGLPLRFVAEISPWRELNRMPHMPKAVEGLLDLRGRVIPVVNLRVRMGLPPLEEGKQGSILVLDLAGTPSALLVDSVDAVLSVEEEHLVPASPLLAGIEGAWVEGFIVEGERVVAILDAALVASQGAARGQQSREALATLSLEERLDADLRRLIELAPPKEEGQRVIPQIETSISYTEQEMAKVLDRVEAMLAGADRVFQGLGFLKQEVGLGRLKGHEKVVADLERTNQELQDTVFALIQQVQFQDIARQKLERVLAHLRGMQVAISGKLRAERKAR</sequence>
<accession>A0ABQ5Q832</accession>
<dbReference type="InterPro" id="IPR036061">
    <property type="entry name" value="CheW-like_dom_sf"/>
</dbReference>
<dbReference type="InterPro" id="IPR039315">
    <property type="entry name" value="CheW"/>
</dbReference>
<evidence type="ECO:0000313" key="5">
    <source>
        <dbReference type="Proteomes" id="UP001165089"/>
    </source>
</evidence>
<dbReference type="SUPFAM" id="SSF75708">
    <property type="entry name" value="Chemotaxis phosphatase CheZ"/>
    <property type="match status" value="1"/>
</dbReference>
<dbReference type="InterPro" id="IPR002545">
    <property type="entry name" value="CheW-lke_dom"/>
</dbReference>
<evidence type="ECO:0000256" key="1">
    <source>
        <dbReference type="SAM" id="Coils"/>
    </source>
</evidence>
<dbReference type="Gene3D" id="2.30.30.40">
    <property type="entry name" value="SH3 Domains"/>
    <property type="match status" value="1"/>
</dbReference>
<dbReference type="Pfam" id="PF01584">
    <property type="entry name" value="CheW"/>
    <property type="match status" value="1"/>
</dbReference>
<dbReference type="PANTHER" id="PTHR22617:SF23">
    <property type="entry name" value="CHEMOTAXIS PROTEIN CHEW"/>
    <property type="match status" value="1"/>
</dbReference>
<dbReference type="Proteomes" id="UP001165089">
    <property type="component" value="Unassembled WGS sequence"/>
</dbReference>
<feature type="region of interest" description="Disordered" evidence="2">
    <location>
        <begin position="1"/>
        <end position="23"/>
    </location>
</feature>
<keyword evidence="1" id="KW-0175">Coiled coil</keyword>
<dbReference type="Gene3D" id="1.10.287.500">
    <property type="entry name" value="Helix hairpin bin"/>
    <property type="match status" value="1"/>
</dbReference>